<dbReference type="Proteomes" id="UP000019269">
    <property type="component" value="Chromosome"/>
</dbReference>
<evidence type="ECO:0000313" key="1">
    <source>
        <dbReference type="EMBL" id="AHH03744.1"/>
    </source>
</evidence>
<dbReference type="EMBL" id="CP004146">
    <property type="protein sequence ID" value="AHH03744.1"/>
    <property type="molecule type" value="Genomic_DNA"/>
</dbReference>
<name>A0ABM5PIK3_9SPIR</name>
<keyword evidence="2" id="KW-1185">Reference proteome</keyword>
<accession>A0ABM5PIK3</accession>
<sequence>MSLGNSNSKLKEFIKNVYSSVSGLIITTISKTNFFKTISAKLTETSTMPEIHGEVYLKMNTIIIPNIINMKKMQKEALNHKKVKINSVKIPKNLQNY</sequence>
<evidence type="ECO:0000313" key="2">
    <source>
        <dbReference type="Proteomes" id="UP000019269"/>
    </source>
</evidence>
<gene>
    <name evidence="1" type="ORF">BHY_0793</name>
</gene>
<dbReference type="RefSeq" id="WP_025400039.1">
    <property type="nucleotide sequence ID" value="NZ_CP004146.1"/>
</dbReference>
<organism evidence="1 2">
    <name type="scientific">Borrelia nietonii YOR</name>
    <dbReference type="NCBI Taxonomy" id="1293576"/>
    <lineage>
        <taxon>Bacteria</taxon>
        <taxon>Pseudomonadati</taxon>
        <taxon>Spirochaetota</taxon>
        <taxon>Spirochaetia</taxon>
        <taxon>Spirochaetales</taxon>
        <taxon>Borreliaceae</taxon>
        <taxon>Borrelia</taxon>
        <taxon>Borrelia nietonii</taxon>
    </lineage>
</organism>
<reference evidence="1" key="1">
    <citation type="submission" date="2013-02" db="EMBL/GenBank/DDBJ databases">
        <title>Comparative genomics of Borrelia species.</title>
        <authorList>
            <person name="Schwan T.G."/>
            <person name="Raffel S.J."/>
            <person name="Porcella S.F."/>
        </authorList>
    </citation>
    <scope>NUCLEOTIDE SEQUENCE [LARGE SCALE GENOMIC DNA]</scope>
    <source>
        <strain evidence="1">YOR</strain>
    </source>
</reference>
<proteinExistence type="predicted"/>
<protein>
    <submittedName>
        <fullName evidence="1">Uncharacterized protein</fullName>
    </submittedName>
</protein>